<dbReference type="PROSITE" id="PS51471">
    <property type="entry name" value="FE2OG_OXY"/>
    <property type="match status" value="1"/>
</dbReference>
<dbReference type="Gramene" id="AUR62003326-RA">
    <property type="protein sequence ID" value="AUR62003326-RA:cds"/>
    <property type="gene ID" value="AUR62003326"/>
</dbReference>
<dbReference type="SUPFAM" id="SSF51197">
    <property type="entry name" value="Clavaminate synthase-like"/>
    <property type="match status" value="1"/>
</dbReference>
<dbReference type="FunFam" id="2.60.120.330:FF:000017">
    <property type="entry name" value="2-oxoglutarate-dependent dioxygenase DAO"/>
    <property type="match status" value="1"/>
</dbReference>
<gene>
    <name evidence="8" type="primary">LOC110724224</name>
</gene>
<dbReference type="Pfam" id="PF14226">
    <property type="entry name" value="DIOX_N"/>
    <property type="match status" value="1"/>
</dbReference>
<dbReference type="InterPro" id="IPR027443">
    <property type="entry name" value="IPNS-like_sf"/>
</dbReference>
<dbReference type="InterPro" id="IPR005123">
    <property type="entry name" value="Oxoglu/Fe-dep_dioxygenase_dom"/>
</dbReference>
<dbReference type="GO" id="GO:0046872">
    <property type="term" value="F:metal ion binding"/>
    <property type="evidence" value="ECO:0007669"/>
    <property type="project" value="UniProtKB-KW"/>
</dbReference>
<sequence>MEGKIPVIDAHQIEEKSIKLREIIEKWGCFRVINHGVPLELMAEMKSVSKELLDLPIEVKRQNVDVIPGSGYMEPSEKNPLYEALGLFDVASSLSVSNFCSQLQASPHQREIIESYARGIYKAAIDIASKMSKSLGLTDYSFENWPCQFRINKYSFTPEAIGSSGVQIHTDAGFITILQDDENLGGLEVMNESGEFVAADPLPGTLVVNLGDVAVPWSNGILRNVQHRVQCKGAGIRMSIATFLSPPPDKIIEAPAEFVDAEHPRLYAPITYEELRRLRFTKKLHAGEVLELID</sequence>
<evidence type="ECO:0000256" key="3">
    <source>
        <dbReference type="ARBA" id="ARBA00054658"/>
    </source>
</evidence>
<reference evidence="8" key="2">
    <citation type="submission" date="2021-03" db="UniProtKB">
        <authorList>
            <consortium name="EnsemblPlants"/>
        </authorList>
    </citation>
    <scope>IDENTIFICATION</scope>
</reference>
<comment type="function">
    <text evidence="3">2-oxoglutarate-dependent dioxygenase essential for auxin catabolism and maintenance of auxin homeostasis in reproductive organs. Catalyzes the irreversible oxidation of indole-3-acetic acid (IAA) to the biologically inactive 2-oxoindole-3-acetic acid (OxIAA).</text>
</comment>
<dbReference type="RefSeq" id="XP_021759327.1">
    <property type="nucleotide sequence ID" value="XM_021903635.1"/>
</dbReference>
<evidence type="ECO:0000256" key="6">
    <source>
        <dbReference type="RuleBase" id="RU003682"/>
    </source>
</evidence>
<dbReference type="PANTHER" id="PTHR47990">
    <property type="entry name" value="2-OXOGLUTARATE (2OG) AND FE(II)-DEPENDENT OXYGENASE SUPERFAMILY PROTEIN-RELATED"/>
    <property type="match status" value="1"/>
</dbReference>
<keyword evidence="1 6" id="KW-0479">Metal-binding</keyword>
<dbReference type="InterPro" id="IPR026992">
    <property type="entry name" value="DIOX_N"/>
</dbReference>
<name>A0A803KWB8_CHEQI</name>
<evidence type="ECO:0000256" key="2">
    <source>
        <dbReference type="ARBA" id="ARBA00023004"/>
    </source>
</evidence>
<feature type="domain" description="Fe2OG dioxygenase" evidence="7">
    <location>
        <begin position="143"/>
        <end position="246"/>
    </location>
</feature>
<dbReference type="OrthoDB" id="288590at2759"/>
<organism evidence="8 9">
    <name type="scientific">Chenopodium quinoa</name>
    <name type="common">Quinoa</name>
    <dbReference type="NCBI Taxonomy" id="63459"/>
    <lineage>
        <taxon>Eukaryota</taxon>
        <taxon>Viridiplantae</taxon>
        <taxon>Streptophyta</taxon>
        <taxon>Embryophyta</taxon>
        <taxon>Tracheophyta</taxon>
        <taxon>Spermatophyta</taxon>
        <taxon>Magnoliopsida</taxon>
        <taxon>eudicotyledons</taxon>
        <taxon>Gunneridae</taxon>
        <taxon>Pentapetalae</taxon>
        <taxon>Caryophyllales</taxon>
        <taxon>Chenopodiaceae</taxon>
        <taxon>Chenopodioideae</taxon>
        <taxon>Atripliceae</taxon>
        <taxon>Chenopodium</taxon>
    </lineage>
</organism>
<dbReference type="EnsemblPlants" id="AUR62003326-RA">
    <property type="protein sequence ID" value="AUR62003326-RA:cds"/>
    <property type="gene ID" value="AUR62003326"/>
</dbReference>
<reference evidence="8" key="1">
    <citation type="journal article" date="2017" name="Nature">
        <title>The genome of Chenopodium quinoa.</title>
        <authorList>
            <person name="Jarvis D.E."/>
            <person name="Ho Y.S."/>
            <person name="Lightfoot D.J."/>
            <person name="Schmoeckel S.M."/>
            <person name="Li B."/>
            <person name="Borm T.J.A."/>
            <person name="Ohyanagi H."/>
            <person name="Mineta K."/>
            <person name="Michell C.T."/>
            <person name="Saber N."/>
            <person name="Kharbatia N.M."/>
            <person name="Rupper R.R."/>
            <person name="Sharp A.R."/>
            <person name="Dally N."/>
            <person name="Boughton B.A."/>
            <person name="Woo Y.H."/>
            <person name="Gao G."/>
            <person name="Schijlen E.G.W.M."/>
            <person name="Guo X."/>
            <person name="Momin A.A."/>
            <person name="Negrao S."/>
            <person name="Al-Babili S."/>
            <person name="Gehring C."/>
            <person name="Roessner U."/>
            <person name="Jung C."/>
            <person name="Murphy K."/>
            <person name="Arold S.T."/>
            <person name="Gojobori T."/>
            <person name="van der Linden C.G."/>
            <person name="van Loo E.N."/>
            <person name="Jellen E.N."/>
            <person name="Maughan P.J."/>
            <person name="Tester M."/>
        </authorList>
    </citation>
    <scope>NUCLEOTIDE SEQUENCE [LARGE SCALE GENOMIC DNA]</scope>
    <source>
        <strain evidence="8">cv. PI 614886</strain>
    </source>
</reference>
<keyword evidence="2 6" id="KW-0408">Iron</keyword>
<evidence type="ECO:0000259" key="7">
    <source>
        <dbReference type="PROSITE" id="PS51471"/>
    </source>
</evidence>
<dbReference type="OMA" id="MEACEEW"/>
<dbReference type="AlphaFoldDB" id="A0A803KWB8"/>
<dbReference type="InterPro" id="IPR050231">
    <property type="entry name" value="Iron_ascorbate_oxido_reductase"/>
</dbReference>
<dbReference type="GO" id="GO:0016491">
    <property type="term" value="F:oxidoreductase activity"/>
    <property type="evidence" value="ECO:0007669"/>
    <property type="project" value="UniProtKB-KW"/>
</dbReference>
<dbReference type="KEGG" id="cqi:110724224"/>
<dbReference type="Proteomes" id="UP000596660">
    <property type="component" value="Unplaced"/>
</dbReference>
<dbReference type="InterPro" id="IPR044861">
    <property type="entry name" value="IPNS-like_FE2OG_OXY"/>
</dbReference>
<dbReference type="Gene3D" id="2.60.120.330">
    <property type="entry name" value="B-lactam Antibiotic, Isopenicillin N Synthase, Chain"/>
    <property type="match status" value="1"/>
</dbReference>
<dbReference type="SMR" id="A0A803KWB8"/>
<keyword evidence="9" id="KW-1185">Reference proteome</keyword>
<evidence type="ECO:0000256" key="5">
    <source>
        <dbReference type="ARBA" id="ARBA00076740"/>
    </source>
</evidence>
<evidence type="ECO:0000256" key="1">
    <source>
        <dbReference type="ARBA" id="ARBA00022723"/>
    </source>
</evidence>
<keyword evidence="6" id="KW-0560">Oxidoreductase</keyword>
<protein>
    <recommendedName>
        <fullName evidence="4">2-oxoglutarate-dependent dioxygenase DAO</fullName>
    </recommendedName>
    <alternativeName>
        <fullName evidence="5">Protein DIOXYGENASE FOR AUXIN OXIDATION</fullName>
    </alternativeName>
</protein>
<proteinExistence type="inferred from homology"/>
<evidence type="ECO:0000256" key="4">
    <source>
        <dbReference type="ARBA" id="ARBA00074102"/>
    </source>
</evidence>
<dbReference type="Pfam" id="PF03171">
    <property type="entry name" value="2OG-FeII_Oxy"/>
    <property type="match status" value="1"/>
</dbReference>
<accession>A0A803KWB8</accession>
<dbReference type="GeneID" id="110724224"/>
<evidence type="ECO:0000313" key="8">
    <source>
        <dbReference type="EnsemblPlants" id="AUR62003326-RA:cds"/>
    </source>
</evidence>
<comment type="similarity">
    <text evidence="6">Belongs to the iron/ascorbate-dependent oxidoreductase family.</text>
</comment>
<evidence type="ECO:0000313" key="9">
    <source>
        <dbReference type="Proteomes" id="UP000596660"/>
    </source>
</evidence>